<accession>A0ABQ3GNF5</accession>
<proteinExistence type="predicted"/>
<feature type="compositionally biased region" description="Basic and acidic residues" evidence="1">
    <location>
        <begin position="48"/>
        <end position="59"/>
    </location>
</feature>
<gene>
    <name evidence="2" type="ORF">GCM10016272_01740</name>
</gene>
<evidence type="ECO:0008006" key="4">
    <source>
        <dbReference type="Google" id="ProtNLM"/>
    </source>
</evidence>
<dbReference type="RefSeq" id="WP_189580298.1">
    <property type="nucleotide sequence ID" value="NZ_BMZR01000001.1"/>
</dbReference>
<protein>
    <recommendedName>
        <fullName evidence="4">Com family DNA-binding transcriptional regulator</fullName>
    </recommendedName>
</protein>
<dbReference type="Pfam" id="PF10122">
    <property type="entry name" value="Zn_ribbon_Com"/>
    <property type="match status" value="1"/>
</dbReference>
<name>A0ABQ3GNF5_9GAMM</name>
<dbReference type="InterPro" id="IPR019294">
    <property type="entry name" value="Translation_reg_Com"/>
</dbReference>
<keyword evidence="3" id="KW-1185">Reference proteome</keyword>
<evidence type="ECO:0000313" key="2">
    <source>
        <dbReference type="EMBL" id="GHD25653.1"/>
    </source>
</evidence>
<comment type="caution">
    <text evidence="2">The sequence shown here is derived from an EMBL/GenBank/DDBJ whole genome shotgun (WGS) entry which is preliminary data.</text>
</comment>
<sequence>MHDFRCIECGRLLARISGEAVVAVKCPRCKKLNTTQNAKSVSLEDLESQTKRDSHERFKCSKTKSST</sequence>
<evidence type="ECO:0000256" key="1">
    <source>
        <dbReference type="SAM" id="MobiDB-lite"/>
    </source>
</evidence>
<reference evidence="3" key="1">
    <citation type="journal article" date="2019" name="Int. J. Syst. Evol. Microbiol.">
        <title>The Global Catalogue of Microorganisms (GCM) 10K type strain sequencing project: providing services to taxonomists for standard genome sequencing and annotation.</title>
        <authorList>
            <consortium name="The Broad Institute Genomics Platform"/>
            <consortium name="The Broad Institute Genome Sequencing Center for Infectious Disease"/>
            <person name="Wu L."/>
            <person name="Ma J."/>
        </authorList>
    </citation>
    <scope>NUCLEOTIDE SEQUENCE [LARGE SCALE GENOMIC DNA]</scope>
    <source>
        <strain evidence="3">KCTC 42280</strain>
    </source>
</reference>
<dbReference type="Proteomes" id="UP000610203">
    <property type="component" value="Unassembled WGS sequence"/>
</dbReference>
<dbReference type="EMBL" id="BMZR01000001">
    <property type="protein sequence ID" value="GHD25653.1"/>
    <property type="molecule type" value="Genomic_DNA"/>
</dbReference>
<feature type="region of interest" description="Disordered" evidence="1">
    <location>
        <begin position="40"/>
        <end position="67"/>
    </location>
</feature>
<organism evidence="2 3">
    <name type="scientific">Psychrobacter glaciei</name>
    <dbReference type="NCBI Taxonomy" id="619771"/>
    <lineage>
        <taxon>Bacteria</taxon>
        <taxon>Pseudomonadati</taxon>
        <taxon>Pseudomonadota</taxon>
        <taxon>Gammaproteobacteria</taxon>
        <taxon>Moraxellales</taxon>
        <taxon>Moraxellaceae</taxon>
        <taxon>Psychrobacter</taxon>
    </lineage>
</organism>
<evidence type="ECO:0000313" key="3">
    <source>
        <dbReference type="Proteomes" id="UP000610203"/>
    </source>
</evidence>